<evidence type="ECO:0000313" key="5">
    <source>
        <dbReference type="EMBL" id="OAD54384.1"/>
    </source>
</evidence>
<keyword evidence="6" id="KW-1185">Reference proteome</keyword>
<accession>A0A310S8D6</accession>
<comment type="similarity">
    <text evidence="1">Belongs to the UDP-glycosyltransferase family.</text>
</comment>
<evidence type="ECO:0000256" key="3">
    <source>
        <dbReference type="ARBA" id="ARBA00022679"/>
    </source>
</evidence>
<feature type="signal peptide" evidence="4">
    <location>
        <begin position="1"/>
        <end position="19"/>
    </location>
</feature>
<reference evidence="5 6" key="1">
    <citation type="submission" date="2015-07" db="EMBL/GenBank/DDBJ databases">
        <title>The genome of Eufriesea mexicana.</title>
        <authorList>
            <person name="Pan H."/>
            <person name="Kapheim K."/>
        </authorList>
    </citation>
    <scope>NUCLEOTIDE SEQUENCE [LARGE SCALE GENOMIC DNA]</scope>
    <source>
        <strain evidence="5">0111107269</strain>
        <tissue evidence="5">Whole body</tissue>
    </source>
</reference>
<evidence type="ECO:0000256" key="2">
    <source>
        <dbReference type="ARBA" id="ARBA00022676"/>
    </source>
</evidence>
<dbReference type="Gene3D" id="3.40.50.2000">
    <property type="entry name" value="Glycogen Phosphorylase B"/>
    <property type="match status" value="1"/>
</dbReference>
<evidence type="ECO:0000256" key="4">
    <source>
        <dbReference type="SAM" id="SignalP"/>
    </source>
</evidence>
<dbReference type="Pfam" id="PF00201">
    <property type="entry name" value="UDPGT"/>
    <property type="match status" value="2"/>
</dbReference>
<dbReference type="SUPFAM" id="SSF53756">
    <property type="entry name" value="UDP-Glycosyltransferase/glycogen phosphorylase"/>
    <property type="match status" value="2"/>
</dbReference>
<dbReference type="PANTHER" id="PTHR48043:SF145">
    <property type="entry name" value="FI06409P-RELATED"/>
    <property type="match status" value="1"/>
</dbReference>
<dbReference type="CDD" id="cd03784">
    <property type="entry name" value="GT1_Gtf-like"/>
    <property type="match status" value="1"/>
</dbReference>
<evidence type="ECO:0000256" key="1">
    <source>
        <dbReference type="ARBA" id="ARBA00009995"/>
    </source>
</evidence>
<keyword evidence="2" id="KW-0328">Glycosyltransferase</keyword>
<dbReference type="PANTHER" id="PTHR48043">
    <property type="entry name" value="EG:EG0003.4 PROTEIN-RELATED"/>
    <property type="match status" value="1"/>
</dbReference>
<sequence length="560" mass="62461">MNLLFVLTVTSFALLSANGARILSLFPHQAKSHYVVFEPLLKKLSEKGHQVVSVTHFPQKKPLANFTDVNITNSLPSLVGTKVFMSAARISKWARLKGLLNFGVPTCDPVLNHPALKKILQSKEKFDVFIVELFASDCFLGIAHALDIPIVIGAISSVNLPWSNDILRNPENPSYVPNWFSDRTDQMDLFERSVNFLDFFFNRLAFRYLSDKPSHEVAKIHFGVDLPDFDAIRSRISLILTNAHPAVSTPRPLAAGLKQLGGIHIPSSGPAALPKDLEDFLDSQGKNGVIYFSLGSQIDPSTMPKQALAAFYRAFEQVPQQILWKCSGGKMPTLPKNVKCIEWAPQLSILCPDSAIKWTTKTGEVFIKLGDTVPIVITGIPKRHPNVRLFITHGGMLGSQEAVYCGVPILGIPLFGDQHLNMAYFVKKGLAVKLDYRQLSYEPVSNALNELLVNKSYIDMARKVSAEFRDRLVPPLEEGVYWVEYLIRHGANSLKTAATDLTWYQYLLLDLLAWYCMPKIIPWETIPITRSHHVEVATHRDPTYALVAQPAGAICINQIP</sequence>
<dbReference type="EMBL" id="KQ764779">
    <property type="protein sequence ID" value="OAD54384.1"/>
    <property type="molecule type" value="Genomic_DNA"/>
</dbReference>
<protein>
    <submittedName>
        <fullName evidence="5">UDP-glucuronosyltransferase 2C1</fullName>
    </submittedName>
</protein>
<dbReference type="GO" id="GO:0008194">
    <property type="term" value="F:UDP-glycosyltransferase activity"/>
    <property type="evidence" value="ECO:0007669"/>
    <property type="project" value="InterPro"/>
</dbReference>
<feature type="chain" id="PRO_5016293141" evidence="4">
    <location>
        <begin position="20"/>
        <end position="560"/>
    </location>
</feature>
<dbReference type="AlphaFoldDB" id="A0A310S8D6"/>
<dbReference type="OrthoDB" id="5835829at2759"/>
<gene>
    <name evidence="5" type="ORF">WN48_07927</name>
</gene>
<keyword evidence="3 5" id="KW-0808">Transferase</keyword>
<evidence type="ECO:0000313" key="6">
    <source>
        <dbReference type="Proteomes" id="UP000250275"/>
    </source>
</evidence>
<organism evidence="5 6">
    <name type="scientific">Eufriesea mexicana</name>
    <dbReference type="NCBI Taxonomy" id="516756"/>
    <lineage>
        <taxon>Eukaryota</taxon>
        <taxon>Metazoa</taxon>
        <taxon>Ecdysozoa</taxon>
        <taxon>Arthropoda</taxon>
        <taxon>Hexapoda</taxon>
        <taxon>Insecta</taxon>
        <taxon>Pterygota</taxon>
        <taxon>Neoptera</taxon>
        <taxon>Endopterygota</taxon>
        <taxon>Hymenoptera</taxon>
        <taxon>Apocrita</taxon>
        <taxon>Aculeata</taxon>
        <taxon>Apoidea</taxon>
        <taxon>Anthophila</taxon>
        <taxon>Apidae</taxon>
        <taxon>Eufriesea</taxon>
    </lineage>
</organism>
<dbReference type="InterPro" id="IPR002213">
    <property type="entry name" value="UDP_glucos_trans"/>
</dbReference>
<keyword evidence="4" id="KW-0732">Signal</keyword>
<dbReference type="Proteomes" id="UP000250275">
    <property type="component" value="Unassembled WGS sequence"/>
</dbReference>
<proteinExistence type="inferred from homology"/>
<dbReference type="InterPro" id="IPR050271">
    <property type="entry name" value="UDP-glycosyltransferase"/>
</dbReference>
<name>A0A310S8D6_9HYME</name>